<feature type="signal peptide" evidence="5">
    <location>
        <begin position="1"/>
        <end position="15"/>
    </location>
</feature>
<dbReference type="SUPFAM" id="SSF52743">
    <property type="entry name" value="Subtilisin-like"/>
    <property type="match status" value="1"/>
</dbReference>
<dbReference type="PANTHER" id="PTHR43806">
    <property type="entry name" value="PEPTIDASE S8"/>
    <property type="match status" value="1"/>
</dbReference>
<dbReference type="GO" id="GO:0004252">
    <property type="term" value="F:serine-type endopeptidase activity"/>
    <property type="evidence" value="ECO:0007669"/>
    <property type="project" value="InterPro"/>
</dbReference>
<evidence type="ECO:0000256" key="4">
    <source>
        <dbReference type="ARBA" id="ARBA00022825"/>
    </source>
</evidence>
<dbReference type="GO" id="GO:0005576">
    <property type="term" value="C:extracellular region"/>
    <property type="evidence" value="ECO:0007669"/>
    <property type="project" value="UniProtKB-ARBA"/>
</dbReference>
<evidence type="ECO:0000256" key="2">
    <source>
        <dbReference type="ARBA" id="ARBA00022670"/>
    </source>
</evidence>
<dbReference type="SUPFAM" id="SSF54897">
    <property type="entry name" value="Protease propeptides/inhibitors"/>
    <property type="match status" value="1"/>
</dbReference>
<comment type="caution">
    <text evidence="8">The sequence shown here is derived from an EMBL/GenBank/DDBJ whole genome shotgun (WGS) entry which is preliminary data.</text>
</comment>
<comment type="similarity">
    <text evidence="1">Belongs to the peptidase S8 family.</text>
</comment>
<organism evidence="8 9">
    <name type="scientific">Fusarium circinatum</name>
    <name type="common">Pitch canker fungus</name>
    <name type="synonym">Gibberella circinata</name>
    <dbReference type="NCBI Taxonomy" id="48490"/>
    <lineage>
        <taxon>Eukaryota</taxon>
        <taxon>Fungi</taxon>
        <taxon>Dikarya</taxon>
        <taxon>Ascomycota</taxon>
        <taxon>Pezizomycotina</taxon>
        <taxon>Sordariomycetes</taxon>
        <taxon>Hypocreomycetidae</taxon>
        <taxon>Hypocreales</taxon>
        <taxon>Nectriaceae</taxon>
        <taxon>Fusarium</taxon>
        <taxon>Fusarium fujikuroi species complex</taxon>
    </lineage>
</organism>
<keyword evidence="9" id="KW-1185">Reference proteome</keyword>
<sequence>MQFFTRLSLVHAVVAAPLIASHGAHESESKYIIFRKADAISEAVPSTVAKISSNADYTYSNLFNGFSASLTKSELKDLLDYSNVDFFLKKKVSTMYGASKMTYTHDESAGEGTCTYVLDTGTDVDHPPQIGNSHEIDLIVEDAATRKCPKGIVVNMSLSVASSPAINTAAIYIVKLNDTRASFSHYGVAADVFALATGIKSTWIKGGVKVESGTSMATSHVTGLAAYLLGLKDIKAPGLCNLIASMSLKDVIKGIPKNTVNLLIQNGRRSEVSAPINTRS</sequence>
<feature type="domain" description="Peptidase S8/S53" evidence="6">
    <location>
        <begin position="158"/>
        <end position="231"/>
    </location>
</feature>
<keyword evidence="4" id="KW-0720">Serine protease</keyword>
<evidence type="ECO:0000256" key="3">
    <source>
        <dbReference type="ARBA" id="ARBA00022729"/>
    </source>
</evidence>
<dbReference type="Proteomes" id="UP000572754">
    <property type="component" value="Unassembled WGS sequence"/>
</dbReference>
<proteinExistence type="inferred from homology"/>
<dbReference type="InterPro" id="IPR010259">
    <property type="entry name" value="S8pro/Inhibitor_I9"/>
</dbReference>
<keyword evidence="2 8" id="KW-0645">Protease</keyword>
<dbReference type="PANTHER" id="PTHR43806:SF58">
    <property type="entry name" value="ALKALINE PROTEASE 1-RELATED"/>
    <property type="match status" value="1"/>
</dbReference>
<evidence type="ECO:0000256" key="5">
    <source>
        <dbReference type="SAM" id="SignalP"/>
    </source>
</evidence>
<evidence type="ECO:0000313" key="8">
    <source>
        <dbReference type="EMBL" id="KAF5687285.1"/>
    </source>
</evidence>
<evidence type="ECO:0000259" key="6">
    <source>
        <dbReference type="Pfam" id="PF00082"/>
    </source>
</evidence>
<dbReference type="Pfam" id="PF00082">
    <property type="entry name" value="Peptidase_S8"/>
    <property type="match status" value="1"/>
</dbReference>
<reference evidence="8 9" key="2">
    <citation type="submission" date="2020-05" db="EMBL/GenBank/DDBJ databases">
        <title>Identification and distribution of gene clusters putatively required for synthesis of sphingolipid metabolism inhibitors in phylogenetically diverse species of the filamentous fungus Fusarium.</title>
        <authorList>
            <person name="Kim H.-S."/>
            <person name="Busman M."/>
            <person name="Brown D.W."/>
            <person name="Divon H."/>
            <person name="Uhlig S."/>
            <person name="Proctor R.H."/>
        </authorList>
    </citation>
    <scope>NUCLEOTIDE SEQUENCE [LARGE SCALE GENOMIC DNA]</scope>
    <source>
        <strain evidence="8 9">NRRL 25331</strain>
    </source>
</reference>
<gene>
    <name evidence="8" type="ORF">FCIRC_2414</name>
</gene>
<reference evidence="9" key="1">
    <citation type="journal article" date="2020" name="BMC Genomics">
        <title>Correction to: Identification and distribution of gene clusters required for synthesis of sphingolipid metabolism inhibitors in diverse species of the filamentous fungus Fusarium.</title>
        <authorList>
            <person name="Kim H.S."/>
            <person name="Lohmar J.M."/>
            <person name="Busman M."/>
            <person name="Brown D.W."/>
            <person name="Naumann T.A."/>
            <person name="Divon H.H."/>
            <person name="Lysoe E."/>
            <person name="Uhlig S."/>
            <person name="Proctor R.H."/>
        </authorList>
    </citation>
    <scope>NUCLEOTIDE SEQUENCE [LARGE SCALE GENOMIC DNA]</scope>
    <source>
        <strain evidence="9">NRRL 25331</strain>
    </source>
</reference>
<dbReference type="InterPro" id="IPR036852">
    <property type="entry name" value="Peptidase_S8/S53_dom_sf"/>
</dbReference>
<dbReference type="EMBL" id="JAAQPE010000076">
    <property type="protein sequence ID" value="KAF5687285.1"/>
    <property type="molecule type" value="Genomic_DNA"/>
</dbReference>
<keyword evidence="4" id="KW-0378">Hydrolase</keyword>
<dbReference type="Pfam" id="PF05922">
    <property type="entry name" value="Inhibitor_I9"/>
    <property type="match status" value="1"/>
</dbReference>
<dbReference type="Gene3D" id="3.40.50.200">
    <property type="entry name" value="Peptidase S8/S53 domain"/>
    <property type="match status" value="1"/>
</dbReference>
<dbReference type="InterPro" id="IPR000209">
    <property type="entry name" value="Peptidase_S8/S53_dom"/>
</dbReference>
<evidence type="ECO:0000256" key="1">
    <source>
        <dbReference type="ARBA" id="ARBA00011073"/>
    </source>
</evidence>
<dbReference type="AlphaFoldDB" id="A0A8H5UGE3"/>
<evidence type="ECO:0000313" key="9">
    <source>
        <dbReference type="Proteomes" id="UP000572754"/>
    </source>
</evidence>
<feature type="chain" id="PRO_5035003148" evidence="5">
    <location>
        <begin position="16"/>
        <end position="280"/>
    </location>
</feature>
<dbReference type="GO" id="GO:0006508">
    <property type="term" value="P:proteolysis"/>
    <property type="evidence" value="ECO:0007669"/>
    <property type="project" value="UniProtKB-KW"/>
</dbReference>
<name>A0A8H5UGE3_FUSCI</name>
<evidence type="ECO:0000259" key="7">
    <source>
        <dbReference type="Pfam" id="PF05922"/>
    </source>
</evidence>
<protein>
    <submittedName>
        <fullName evidence="8">Serine protease</fullName>
    </submittedName>
</protein>
<keyword evidence="3 5" id="KW-0732">Signal</keyword>
<accession>A0A8H5UGE3</accession>
<dbReference type="InterPro" id="IPR050131">
    <property type="entry name" value="Peptidase_S8_subtilisin-like"/>
</dbReference>
<feature type="domain" description="Inhibitor I9" evidence="7">
    <location>
        <begin position="49"/>
        <end position="86"/>
    </location>
</feature>